<dbReference type="Proteomes" id="UP000316238">
    <property type="component" value="Unassembled WGS sequence"/>
</dbReference>
<name>A0A521FZD0_9BACT</name>
<evidence type="ECO:0000313" key="1">
    <source>
        <dbReference type="EMBL" id="TAA74128.1"/>
    </source>
</evidence>
<dbReference type="SUPFAM" id="SSF52540">
    <property type="entry name" value="P-loop containing nucleoside triphosphate hydrolases"/>
    <property type="match status" value="1"/>
</dbReference>
<protein>
    <recommendedName>
        <fullName evidence="3">CobQ/CobB/MinD/ParA nucleotide binding domain-containing protein</fullName>
    </recommendedName>
</protein>
<comment type="caution">
    <text evidence="1">The sequence shown here is derived from an EMBL/GenBank/DDBJ whole genome shotgun (WGS) entry which is preliminary data.</text>
</comment>
<dbReference type="InterPro" id="IPR027417">
    <property type="entry name" value="P-loop_NTPase"/>
</dbReference>
<accession>A0A521FZD0</accession>
<reference evidence="1" key="1">
    <citation type="submission" date="2017-07" db="EMBL/GenBank/DDBJ databases">
        <title>The cable genome - Insights into the physiology and evolution of filamentous bacteria capable of sulfide oxidation via long distance electron transfer.</title>
        <authorList>
            <person name="Thorup C."/>
            <person name="Bjerg J.T."/>
            <person name="Schreiber L."/>
            <person name="Nielsen L.P."/>
            <person name="Kjeldsen K.U."/>
            <person name="Boesen T."/>
            <person name="Boggild A."/>
            <person name="Meysman F."/>
            <person name="Geelhoed J."/>
            <person name="Schramm A."/>
        </authorList>
    </citation>
    <scope>NUCLEOTIDE SEQUENCE [LARGE SCALE GENOMIC DNA]</scope>
    <source>
        <strain evidence="1">GS</strain>
    </source>
</reference>
<evidence type="ECO:0008006" key="3">
    <source>
        <dbReference type="Google" id="ProtNLM"/>
    </source>
</evidence>
<keyword evidence="2" id="KW-1185">Reference proteome</keyword>
<gene>
    <name evidence="1" type="ORF">CDV28_1382</name>
</gene>
<sequence>MKILFYSSKGGQGKTTHAISYAKHRGALYFTNDYESGTVEIYKDIFPEDQLHIIRNEDSLNLPVDLDVVFDFGGWVDERIESIAKICDVLVVPLFYQSMADLMPCIKTVNTLKGLNENVVILINNTDKKDVDDLKKGLNKKFPERKIFVVNKSKFIPRLANEGKTIDRLSNENPLNRYLLSGLLSQLNEFYNYLDNSPYAPRWRKIPA</sequence>
<dbReference type="Gene3D" id="3.40.50.300">
    <property type="entry name" value="P-loop containing nucleotide triphosphate hydrolases"/>
    <property type="match status" value="1"/>
</dbReference>
<proteinExistence type="predicted"/>
<dbReference type="EMBL" id="NQJD01000038">
    <property type="protein sequence ID" value="TAA74128.1"/>
    <property type="molecule type" value="Genomic_DNA"/>
</dbReference>
<evidence type="ECO:0000313" key="2">
    <source>
        <dbReference type="Proteomes" id="UP000316238"/>
    </source>
</evidence>
<dbReference type="AlphaFoldDB" id="A0A521FZD0"/>
<organism evidence="1 2">
    <name type="scientific">Candidatus Electronema aureum</name>
    <dbReference type="NCBI Taxonomy" id="2005002"/>
    <lineage>
        <taxon>Bacteria</taxon>
        <taxon>Pseudomonadati</taxon>
        <taxon>Thermodesulfobacteriota</taxon>
        <taxon>Desulfobulbia</taxon>
        <taxon>Desulfobulbales</taxon>
        <taxon>Desulfobulbaceae</taxon>
        <taxon>Candidatus Electronema</taxon>
    </lineage>
</organism>